<dbReference type="InterPro" id="IPR011060">
    <property type="entry name" value="RibuloseP-bd_barrel"/>
</dbReference>
<dbReference type="PROSITE" id="PS00156">
    <property type="entry name" value="OMPDECASE"/>
    <property type="match status" value="1"/>
</dbReference>
<feature type="active site" description="For OMPdecase activity" evidence="10">
    <location>
        <position position="63"/>
    </location>
</feature>
<dbReference type="Proteomes" id="UP000184476">
    <property type="component" value="Unassembled WGS sequence"/>
</dbReference>
<dbReference type="UniPathway" id="UPA00070">
    <property type="reaction ID" value="UER00120"/>
</dbReference>
<comment type="pathway">
    <text evidence="2 9 12">Pyrimidine metabolism; UMP biosynthesis via de novo pathway; UMP from orotate: step 2/2.</text>
</comment>
<keyword evidence="6 9" id="KW-0456">Lyase</keyword>
<dbReference type="PANTHER" id="PTHR32119">
    <property type="entry name" value="OROTIDINE 5'-PHOSPHATE DECARBOXYLASE"/>
    <property type="match status" value="1"/>
</dbReference>
<evidence type="ECO:0000313" key="14">
    <source>
        <dbReference type="EMBL" id="SHE61463.1"/>
    </source>
</evidence>
<dbReference type="InterPro" id="IPR001754">
    <property type="entry name" value="OMPdeCOase_dom"/>
</dbReference>
<keyword evidence="15" id="KW-1185">Reference proteome</keyword>
<evidence type="ECO:0000256" key="12">
    <source>
        <dbReference type="RuleBase" id="RU000512"/>
    </source>
</evidence>
<dbReference type="SUPFAM" id="SSF51366">
    <property type="entry name" value="Ribulose-phoshate binding barrel"/>
    <property type="match status" value="1"/>
</dbReference>
<dbReference type="EC" id="4.1.1.23" evidence="9"/>
<feature type="active site" description="For OMPdecase activity" evidence="10">
    <location>
        <position position="61"/>
    </location>
</feature>
<feature type="binding site" evidence="9 11">
    <location>
        <position position="209"/>
    </location>
    <ligand>
        <name>substrate</name>
    </ligand>
</feature>
<evidence type="ECO:0000256" key="1">
    <source>
        <dbReference type="ARBA" id="ARBA00002356"/>
    </source>
</evidence>
<organism evidence="14 15">
    <name type="scientific">Seinonella peptonophila</name>
    <dbReference type="NCBI Taxonomy" id="112248"/>
    <lineage>
        <taxon>Bacteria</taxon>
        <taxon>Bacillati</taxon>
        <taxon>Bacillota</taxon>
        <taxon>Bacilli</taxon>
        <taxon>Bacillales</taxon>
        <taxon>Thermoactinomycetaceae</taxon>
        <taxon>Seinonella</taxon>
    </lineage>
</organism>
<comment type="catalytic activity">
    <reaction evidence="7 9 12">
        <text>orotidine 5'-phosphate + H(+) = UMP + CO2</text>
        <dbReference type="Rhea" id="RHEA:11596"/>
        <dbReference type="ChEBI" id="CHEBI:15378"/>
        <dbReference type="ChEBI" id="CHEBI:16526"/>
        <dbReference type="ChEBI" id="CHEBI:57538"/>
        <dbReference type="ChEBI" id="CHEBI:57865"/>
        <dbReference type="EC" id="4.1.1.23"/>
    </reaction>
</comment>
<feature type="active site" description="For OMPdecase activity" evidence="10">
    <location>
        <position position="66"/>
    </location>
</feature>
<evidence type="ECO:0000256" key="10">
    <source>
        <dbReference type="PIRSR" id="PIRSR614732-1"/>
    </source>
</evidence>
<dbReference type="STRING" id="112248.SAMN05444392_10272"/>
<dbReference type="GO" id="GO:0005829">
    <property type="term" value="C:cytosol"/>
    <property type="evidence" value="ECO:0007669"/>
    <property type="project" value="TreeGrafter"/>
</dbReference>
<evidence type="ECO:0000256" key="3">
    <source>
        <dbReference type="ARBA" id="ARBA00011738"/>
    </source>
</evidence>
<dbReference type="GO" id="GO:0006207">
    <property type="term" value="P:'de novo' pyrimidine nucleobase biosynthetic process"/>
    <property type="evidence" value="ECO:0007669"/>
    <property type="project" value="InterPro"/>
</dbReference>
<feature type="binding site" evidence="9 11">
    <location>
        <position position="118"/>
    </location>
    <ligand>
        <name>substrate</name>
    </ligand>
</feature>
<comment type="subunit">
    <text evidence="3 9">Homodimer.</text>
</comment>
<feature type="binding site" evidence="9 11">
    <location>
        <position position="189"/>
    </location>
    <ligand>
        <name>substrate</name>
    </ligand>
</feature>
<evidence type="ECO:0000259" key="13">
    <source>
        <dbReference type="SMART" id="SM00934"/>
    </source>
</evidence>
<dbReference type="InterPro" id="IPR047596">
    <property type="entry name" value="OMPdecase_bac"/>
</dbReference>
<feature type="binding site" evidence="9 11">
    <location>
        <position position="34"/>
    </location>
    <ligand>
        <name>substrate</name>
    </ligand>
</feature>
<evidence type="ECO:0000256" key="8">
    <source>
        <dbReference type="ARBA" id="ARBA00061012"/>
    </source>
</evidence>
<dbReference type="FunFam" id="3.20.20.70:FF:000015">
    <property type="entry name" value="Orotidine 5'-phosphate decarboxylase"/>
    <property type="match status" value="1"/>
</dbReference>
<keyword evidence="5 9" id="KW-0665">Pyrimidine biosynthesis</keyword>
<evidence type="ECO:0000256" key="4">
    <source>
        <dbReference type="ARBA" id="ARBA00022793"/>
    </source>
</evidence>
<dbReference type="InterPro" id="IPR018089">
    <property type="entry name" value="OMPdecase_AS"/>
</dbReference>
<dbReference type="NCBIfam" id="NF001273">
    <property type="entry name" value="PRK00230.1"/>
    <property type="match status" value="1"/>
</dbReference>
<name>A0A1M4UXV3_9BACL</name>
<evidence type="ECO:0000256" key="5">
    <source>
        <dbReference type="ARBA" id="ARBA00022975"/>
    </source>
</evidence>
<comment type="similarity">
    <text evidence="8 9">Belongs to the OMP decarboxylase family. Type 1 subfamily.</text>
</comment>
<feature type="domain" description="Orotidine 5'-phosphate decarboxylase" evidence="13">
    <location>
        <begin position="5"/>
        <end position="225"/>
    </location>
</feature>
<evidence type="ECO:0000256" key="7">
    <source>
        <dbReference type="ARBA" id="ARBA00049157"/>
    </source>
</evidence>
<dbReference type="HAMAP" id="MF_01200_B">
    <property type="entry name" value="OMPdecase_type1_B"/>
    <property type="match status" value="1"/>
</dbReference>
<feature type="active site" description="Proton donor" evidence="9">
    <location>
        <position position="63"/>
    </location>
</feature>
<dbReference type="Gene3D" id="3.20.20.70">
    <property type="entry name" value="Aldolase class I"/>
    <property type="match status" value="1"/>
</dbReference>
<dbReference type="GO" id="GO:0004590">
    <property type="term" value="F:orotidine-5'-phosphate decarboxylase activity"/>
    <property type="evidence" value="ECO:0007669"/>
    <property type="project" value="UniProtKB-UniRule"/>
</dbReference>
<dbReference type="AlphaFoldDB" id="A0A1M4UXV3"/>
<dbReference type="RefSeq" id="WP_245815526.1">
    <property type="nucleotide sequence ID" value="NZ_FQVL01000002.1"/>
</dbReference>
<dbReference type="InterPro" id="IPR013785">
    <property type="entry name" value="Aldolase_TIM"/>
</dbReference>
<feature type="binding site" evidence="9 11">
    <location>
        <position position="210"/>
    </location>
    <ligand>
        <name>substrate</name>
    </ligand>
</feature>
<comment type="function">
    <text evidence="1 9">Catalyzes the decarboxylation of orotidine 5'-monophosphate (OMP) to uridine 5'-monophosphate (UMP).</text>
</comment>
<evidence type="ECO:0000256" key="9">
    <source>
        <dbReference type="HAMAP-Rule" id="MF_01200"/>
    </source>
</evidence>
<gene>
    <name evidence="9" type="primary">pyrF</name>
    <name evidence="14" type="ORF">SAMN05444392_10272</name>
</gene>
<feature type="binding site" evidence="9 11">
    <location>
        <position position="180"/>
    </location>
    <ligand>
        <name>substrate</name>
    </ligand>
</feature>
<evidence type="ECO:0000256" key="11">
    <source>
        <dbReference type="PIRSR" id="PIRSR614732-2"/>
    </source>
</evidence>
<keyword evidence="4 9" id="KW-0210">Decarboxylase</keyword>
<evidence type="ECO:0000256" key="6">
    <source>
        <dbReference type="ARBA" id="ARBA00023239"/>
    </source>
</evidence>
<dbReference type="EMBL" id="FQVL01000002">
    <property type="protein sequence ID" value="SHE61463.1"/>
    <property type="molecule type" value="Genomic_DNA"/>
</dbReference>
<accession>A0A1M4UXV3</accession>
<sequence>MNRPPVIIALDFPDAASCEALLAQWNEQAKPWIKVGYQLFYAVGPAWVAQKKEEGYSIFLDLKLHDIPNTVAQGVKSLERLGVDILTLHASGGSKMLEAALEARTSERLKLIAVTQLTSTDQQMLNHELGIKSSVEDSVLQLASIARSSKIDGVVCSGQEVTRIKNEIEPPFLTVVPGIRPKGHDTHDQKRIVTPTDAIHNGADYLVVGRPISKARSPRQVYEQIVQEVQEVKESQI</sequence>
<dbReference type="CDD" id="cd04725">
    <property type="entry name" value="OMP_decarboxylase_like"/>
    <property type="match status" value="1"/>
</dbReference>
<dbReference type="PANTHER" id="PTHR32119:SF2">
    <property type="entry name" value="OROTIDINE 5'-PHOSPHATE DECARBOXYLASE"/>
    <property type="match status" value="1"/>
</dbReference>
<dbReference type="SMART" id="SM00934">
    <property type="entry name" value="OMPdecase"/>
    <property type="match status" value="1"/>
</dbReference>
<evidence type="ECO:0000256" key="2">
    <source>
        <dbReference type="ARBA" id="ARBA00004861"/>
    </source>
</evidence>
<dbReference type="InterPro" id="IPR014732">
    <property type="entry name" value="OMPdecase"/>
</dbReference>
<protein>
    <recommendedName>
        <fullName evidence="9">Orotidine 5'-phosphate decarboxylase</fullName>
        <ecNumber evidence="9">4.1.1.23</ecNumber>
    </recommendedName>
    <alternativeName>
        <fullName evidence="9">OMP decarboxylase</fullName>
        <shortName evidence="9">OMPDCase</shortName>
        <shortName evidence="9">OMPdecase</shortName>
    </alternativeName>
</protein>
<dbReference type="Pfam" id="PF00215">
    <property type="entry name" value="OMPdecase"/>
    <property type="match status" value="1"/>
</dbReference>
<dbReference type="GO" id="GO:0044205">
    <property type="term" value="P:'de novo' UMP biosynthetic process"/>
    <property type="evidence" value="ECO:0007669"/>
    <property type="project" value="UniProtKB-UniRule"/>
</dbReference>
<proteinExistence type="inferred from homology"/>
<evidence type="ECO:0000313" key="15">
    <source>
        <dbReference type="Proteomes" id="UP000184476"/>
    </source>
</evidence>
<dbReference type="NCBIfam" id="TIGR01740">
    <property type="entry name" value="pyrF"/>
    <property type="match status" value="1"/>
</dbReference>
<feature type="binding site" evidence="9">
    <location>
        <begin position="61"/>
        <end position="70"/>
    </location>
    <ligand>
        <name>substrate</name>
    </ligand>
</feature>
<feature type="binding site" evidence="9 11">
    <location>
        <position position="11"/>
    </location>
    <ligand>
        <name>substrate</name>
    </ligand>
</feature>
<reference evidence="14 15" key="1">
    <citation type="submission" date="2016-11" db="EMBL/GenBank/DDBJ databases">
        <authorList>
            <person name="Jaros S."/>
            <person name="Januszkiewicz K."/>
            <person name="Wedrychowicz H."/>
        </authorList>
    </citation>
    <scope>NUCLEOTIDE SEQUENCE [LARGE SCALE GENOMIC DNA]</scope>
    <source>
        <strain evidence="14 15">DSM 44666</strain>
    </source>
</reference>